<evidence type="ECO:0000313" key="3">
    <source>
        <dbReference type="EMBL" id="CAE0442322.1"/>
    </source>
</evidence>
<accession>A0A7S3PKG3</accession>
<keyword evidence="2" id="KW-0325">Glycoprotein</keyword>
<reference evidence="3" key="1">
    <citation type="submission" date="2021-01" db="EMBL/GenBank/DDBJ databases">
        <authorList>
            <person name="Corre E."/>
            <person name="Pelletier E."/>
            <person name="Niang G."/>
            <person name="Scheremetjew M."/>
            <person name="Finn R."/>
            <person name="Kale V."/>
            <person name="Holt S."/>
            <person name="Cochrane G."/>
            <person name="Meng A."/>
            <person name="Brown T."/>
            <person name="Cohen L."/>
        </authorList>
    </citation>
    <scope>NUCLEOTIDE SEQUENCE</scope>
    <source>
        <strain evidence="3">GSBS06</strain>
    </source>
</reference>
<dbReference type="PANTHER" id="PTHR10340:SF57">
    <property type="entry name" value="METALLOPHOS DOMAIN-CONTAINING PROTEIN"/>
    <property type="match status" value="1"/>
</dbReference>
<dbReference type="EMBL" id="HBIN01016366">
    <property type="protein sequence ID" value="CAE0442322.1"/>
    <property type="molecule type" value="Transcribed_RNA"/>
</dbReference>
<dbReference type="PANTHER" id="PTHR10340">
    <property type="entry name" value="SPHINGOMYELIN PHOSPHODIESTERASE"/>
    <property type="match status" value="1"/>
</dbReference>
<evidence type="ECO:0000256" key="2">
    <source>
        <dbReference type="ARBA" id="ARBA00023180"/>
    </source>
</evidence>
<organism evidence="3">
    <name type="scientific">Aplanochytrium stocchinoi</name>
    <dbReference type="NCBI Taxonomy" id="215587"/>
    <lineage>
        <taxon>Eukaryota</taxon>
        <taxon>Sar</taxon>
        <taxon>Stramenopiles</taxon>
        <taxon>Bigyra</taxon>
        <taxon>Labyrinthulomycetes</taxon>
        <taxon>Thraustochytrida</taxon>
        <taxon>Thraustochytriidae</taxon>
        <taxon>Aplanochytrium</taxon>
    </lineage>
</organism>
<protein>
    <recommendedName>
        <fullName evidence="4">Calcineurin-like phosphoesterase domain-containing protein</fullName>
    </recommendedName>
</protein>
<proteinExistence type="predicted"/>
<keyword evidence="1" id="KW-0378">Hydrolase</keyword>
<evidence type="ECO:0000256" key="1">
    <source>
        <dbReference type="ARBA" id="ARBA00022801"/>
    </source>
</evidence>
<dbReference type="GO" id="GO:0016787">
    <property type="term" value="F:hydrolase activity"/>
    <property type="evidence" value="ECO:0007669"/>
    <property type="project" value="UniProtKB-KW"/>
</dbReference>
<sequence length="360" mass="41932">MNVTTQKKYNPYLLELAGVFDYNRVFSKREVKQYSYGGAISRVIDNSFTLISINTVIYSSYHKPDDTNEDDPFYQFKWLKKEIRNSIRMKLPVWIVGHIPPGTETYGYTQLWHAKYVKSYLSIVQHPRLGRHIAAQIFGHVHAEEIRTMENAPEGAGPIFTIGSISPVYYNNPSFRAIEYDGATGRPMGIHVYFSDMAETIQELEWQKAYSFPEDYNLDMNATEIMTNTGMKQLQANLLAGFDTWNMYSQWYKTNYSNDLQEYGVDPEKETTLTEEQRAHARLMYVCATKLFVNSFEFDNCYNRIKTSLNMGLDLATSYTRTSDSSTSLKKAREGRDFRLFYQLSRNQRRAEIFNFKVKT</sequence>
<evidence type="ECO:0008006" key="4">
    <source>
        <dbReference type="Google" id="ProtNLM"/>
    </source>
</evidence>
<dbReference type="InterPro" id="IPR029052">
    <property type="entry name" value="Metallo-depent_PP-like"/>
</dbReference>
<dbReference type="AlphaFoldDB" id="A0A7S3PKG3"/>
<gene>
    <name evidence="3" type="ORF">ASTO00021_LOCUS12433</name>
</gene>
<name>A0A7S3PKG3_9STRA</name>
<dbReference type="SUPFAM" id="SSF56300">
    <property type="entry name" value="Metallo-dependent phosphatases"/>
    <property type="match status" value="1"/>
</dbReference>